<dbReference type="AlphaFoldDB" id="A0A844FFQ1"/>
<feature type="domain" description="HTH lysR-type" evidence="5">
    <location>
        <begin position="1"/>
        <end position="58"/>
    </location>
</feature>
<dbReference type="InterPro" id="IPR005119">
    <property type="entry name" value="LysR_subst-bd"/>
</dbReference>
<evidence type="ECO:0000259" key="5">
    <source>
        <dbReference type="PROSITE" id="PS50931"/>
    </source>
</evidence>
<dbReference type="SUPFAM" id="SSF53850">
    <property type="entry name" value="Periplasmic binding protein-like II"/>
    <property type="match status" value="1"/>
</dbReference>
<dbReference type="Gene3D" id="3.40.190.290">
    <property type="match status" value="1"/>
</dbReference>
<evidence type="ECO:0000256" key="3">
    <source>
        <dbReference type="ARBA" id="ARBA00023125"/>
    </source>
</evidence>
<keyword evidence="4" id="KW-0804">Transcription</keyword>
<sequence length="303" mass="34799">MNIYNLMSFIEIIEENSISKAAKKLHLTQSALSQQLKSIEKALDCRLLDRSNKGVVPTEEGEIVFKYAEIFSSLYNNMIEEIEECHNDKIKEIRIASSGSVSEYLIPCTLYTYKEKNKTIRFSTKSDYTKNVVDLILSRSADVGFVTVPIYKKGIECIRLCKSDLVFIYSPKNKDILDTNESISLKEIASLPFVIGPEESGIRKTIENMFNENSISFNDLNVHMELGSVESIKTSVIENHGVSIVPYISVKKELYTETLKSKFIKEVDVECHICMIYQKEQLQEEHIKKFINYMKKFGRDTFC</sequence>
<dbReference type="InterPro" id="IPR036390">
    <property type="entry name" value="WH_DNA-bd_sf"/>
</dbReference>
<evidence type="ECO:0000256" key="2">
    <source>
        <dbReference type="ARBA" id="ARBA00023015"/>
    </source>
</evidence>
<dbReference type="EMBL" id="VULR01000003">
    <property type="protein sequence ID" value="MSS42801.1"/>
    <property type="molecule type" value="Genomic_DNA"/>
</dbReference>
<dbReference type="Gene3D" id="1.10.10.10">
    <property type="entry name" value="Winged helix-like DNA-binding domain superfamily/Winged helix DNA-binding domain"/>
    <property type="match status" value="1"/>
</dbReference>
<dbReference type="OrthoDB" id="119203at2"/>
<dbReference type="FunFam" id="1.10.10.10:FF:000001">
    <property type="entry name" value="LysR family transcriptional regulator"/>
    <property type="match status" value="1"/>
</dbReference>
<proteinExistence type="inferred from homology"/>
<name>A0A844FFQ1_9FIRM</name>
<keyword evidence="3" id="KW-0238">DNA-binding</keyword>
<dbReference type="Proteomes" id="UP000462760">
    <property type="component" value="Unassembled WGS sequence"/>
</dbReference>
<dbReference type="PANTHER" id="PTHR30126:SF40">
    <property type="entry name" value="HTH-TYPE TRANSCRIPTIONAL REGULATOR GLTR"/>
    <property type="match status" value="1"/>
</dbReference>
<dbReference type="Pfam" id="PF03466">
    <property type="entry name" value="LysR_substrate"/>
    <property type="match status" value="1"/>
</dbReference>
<comment type="caution">
    <text evidence="6">The sequence shown here is derived from an EMBL/GenBank/DDBJ whole genome shotgun (WGS) entry which is preliminary data.</text>
</comment>
<dbReference type="GO" id="GO:0003700">
    <property type="term" value="F:DNA-binding transcription factor activity"/>
    <property type="evidence" value="ECO:0007669"/>
    <property type="project" value="InterPro"/>
</dbReference>
<dbReference type="InterPro" id="IPR036388">
    <property type="entry name" value="WH-like_DNA-bd_sf"/>
</dbReference>
<accession>A0A844FFQ1</accession>
<dbReference type="SUPFAM" id="SSF46785">
    <property type="entry name" value="Winged helix' DNA-binding domain"/>
    <property type="match status" value="1"/>
</dbReference>
<dbReference type="InterPro" id="IPR000847">
    <property type="entry name" value="LysR_HTH_N"/>
</dbReference>
<dbReference type="PROSITE" id="PS50931">
    <property type="entry name" value="HTH_LYSR"/>
    <property type="match status" value="1"/>
</dbReference>
<evidence type="ECO:0000313" key="6">
    <source>
        <dbReference type="EMBL" id="MSS42801.1"/>
    </source>
</evidence>
<evidence type="ECO:0000313" key="7">
    <source>
        <dbReference type="Proteomes" id="UP000462760"/>
    </source>
</evidence>
<keyword evidence="2" id="KW-0805">Transcription regulation</keyword>
<dbReference type="PRINTS" id="PR00039">
    <property type="entry name" value="HTHLYSR"/>
</dbReference>
<evidence type="ECO:0000256" key="1">
    <source>
        <dbReference type="ARBA" id="ARBA00009437"/>
    </source>
</evidence>
<comment type="similarity">
    <text evidence="1">Belongs to the LysR transcriptional regulatory family.</text>
</comment>
<dbReference type="GO" id="GO:0000976">
    <property type="term" value="F:transcription cis-regulatory region binding"/>
    <property type="evidence" value="ECO:0007669"/>
    <property type="project" value="TreeGrafter"/>
</dbReference>
<dbReference type="Pfam" id="PF00126">
    <property type="entry name" value="HTH_1"/>
    <property type="match status" value="1"/>
</dbReference>
<dbReference type="RefSeq" id="WP_154483231.1">
    <property type="nucleotide sequence ID" value="NZ_VULR01000003.1"/>
</dbReference>
<dbReference type="PANTHER" id="PTHR30126">
    <property type="entry name" value="HTH-TYPE TRANSCRIPTIONAL REGULATOR"/>
    <property type="match status" value="1"/>
</dbReference>
<gene>
    <name evidence="6" type="ORF">FYJ27_03510</name>
</gene>
<reference evidence="6 7" key="1">
    <citation type="submission" date="2019-08" db="EMBL/GenBank/DDBJ databases">
        <title>In-depth cultivation of the pig gut microbiome towards novel bacterial diversity and tailored functional studies.</title>
        <authorList>
            <person name="Wylensek D."/>
            <person name="Hitch T.C.A."/>
            <person name="Clavel T."/>
        </authorList>
    </citation>
    <scope>NUCLEOTIDE SEQUENCE [LARGE SCALE GENOMIC DNA]</scope>
    <source>
        <strain evidence="6 7">Med78-601-WT-4W-RMD-3</strain>
    </source>
</reference>
<protein>
    <submittedName>
        <fullName evidence="6">LysR family transcriptional regulator</fullName>
    </submittedName>
</protein>
<evidence type="ECO:0000256" key="4">
    <source>
        <dbReference type="ARBA" id="ARBA00023163"/>
    </source>
</evidence>
<organism evidence="6 7">
    <name type="scientific">Anaerosalibacter bizertensis</name>
    <dbReference type="NCBI Taxonomy" id="932217"/>
    <lineage>
        <taxon>Bacteria</taxon>
        <taxon>Bacillati</taxon>
        <taxon>Bacillota</taxon>
        <taxon>Tissierellia</taxon>
        <taxon>Tissierellales</taxon>
        <taxon>Sporanaerobacteraceae</taxon>
        <taxon>Anaerosalibacter</taxon>
    </lineage>
</organism>